<feature type="compositionally biased region" description="Polar residues" evidence="10">
    <location>
        <begin position="655"/>
        <end position="670"/>
    </location>
</feature>
<dbReference type="SUPFAM" id="SSF52540">
    <property type="entry name" value="P-loop containing nucleoside triphosphate hydrolases"/>
    <property type="match status" value="1"/>
</dbReference>
<evidence type="ECO:0000259" key="11">
    <source>
        <dbReference type="PROSITE" id="PS50002"/>
    </source>
</evidence>
<reference evidence="15" key="1">
    <citation type="submission" date="2022-11" db="UniProtKB">
        <authorList>
            <consortium name="WormBaseParasite"/>
        </authorList>
    </citation>
    <scope>IDENTIFICATION</scope>
</reference>
<evidence type="ECO:0000313" key="14">
    <source>
        <dbReference type="Proteomes" id="UP000887574"/>
    </source>
</evidence>
<evidence type="ECO:0000313" key="15">
    <source>
        <dbReference type="WBParaSite" id="jg6443"/>
    </source>
</evidence>
<dbReference type="Gene3D" id="2.30.30.40">
    <property type="entry name" value="SH3 Domains"/>
    <property type="match status" value="1"/>
</dbReference>
<dbReference type="InterPro" id="IPR036028">
    <property type="entry name" value="SH3-like_dom_sf"/>
</dbReference>
<keyword evidence="3" id="KW-0547">Nucleotide-binding</keyword>
<dbReference type="InterPro" id="IPR001609">
    <property type="entry name" value="Myosin_head_motor_dom-like"/>
</dbReference>
<dbReference type="InterPro" id="IPR027417">
    <property type="entry name" value="P-loop_NTPase"/>
</dbReference>
<evidence type="ECO:0000259" key="12">
    <source>
        <dbReference type="PROSITE" id="PS51456"/>
    </source>
</evidence>
<evidence type="ECO:0000256" key="10">
    <source>
        <dbReference type="SAM" id="MobiDB-lite"/>
    </source>
</evidence>
<dbReference type="AlphaFoldDB" id="A0A915EHN5"/>
<dbReference type="InterPro" id="IPR010926">
    <property type="entry name" value="Myosin_TH1"/>
</dbReference>
<dbReference type="Pfam" id="PF00063">
    <property type="entry name" value="Myosin_head"/>
    <property type="match status" value="1"/>
</dbReference>
<dbReference type="SMART" id="SM00242">
    <property type="entry name" value="MYSc"/>
    <property type="match status" value="1"/>
</dbReference>
<dbReference type="PROSITE" id="PS51456">
    <property type="entry name" value="MYOSIN_MOTOR"/>
    <property type="match status" value="1"/>
</dbReference>
<sequence>MMFNWRSDEPRLSVFSSSSQHPLFELPPTLNGMLTLSNVKKNSFVIKMADNKKTETVERLKESLATNVLTLEQNLCAVISSDNLFKPTIMTAGENLCILEKLLKALYPVLSNFEMHFYSLVRSVNNALDVTSNGATNLSVGILDIYGFEIFENNGFEQFCINFVNEKLQQIFIELTLKAEQEEYVSEGIKWTPIDYFNNKIVCDLIESRKPPGIMCLLDDICAQIHGQSEGVDSKLLVKLNQQVGHSEHYRNGADCFVVTHYAGEVVYQIEGFCDRNRDVLYPDLIQLMQSSTNEFMRSLFPESVNAGGAKSKPTSASTKIRTQANQLVESLMQCTPHYIRCIKPNENKRALEFDSQRVLHQVKYLGLKENIRVRRAGYAYRRLFENGPPKRGCEIICRSTNISPDQFQLGKTKIFIKNPESLFLLEESRERKYDAFARVIQKAFRKFTANRHYVRQKEQASDLFLARKSAEGTKSLGQKVDLLVTSKHLTLVGRELVKKGINKGKLEEVVKRQIPIEKIQAIGLSPLQDDFFVVFAEGEYSSLLETPLKTELLSALSKRYKERTGAPLHLNFQQTHAIALKKTRFDIGQPSPRQVVFTSNPSASHRVALKAVGKALQVHVQPGLPNNTRPAANRPAQNGVLHQQRAAPGRPTMPITNPHTRQPKNHSQPPSMPSAHGFRPAQVLAQAQNLRPNMVHPIKETNQPVIKPRPAPKPKPMVKPTGPVVKALYPYEAQDTDEISFQEGQIIELLQKMSLAGGKEE</sequence>
<dbReference type="GO" id="GO:0000146">
    <property type="term" value="F:microfilament motor activity"/>
    <property type="evidence" value="ECO:0007669"/>
    <property type="project" value="TreeGrafter"/>
</dbReference>
<feature type="region of interest" description="Actin-binding" evidence="9">
    <location>
        <begin position="325"/>
        <end position="347"/>
    </location>
</feature>
<comment type="caution">
    <text evidence="9">Lacks conserved residue(s) required for the propagation of feature annotation.</text>
</comment>
<proteinExistence type="inferred from homology"/>
<evidence type="ECO:0000256" key="2">
    <source>
        <dbReference type="ARBA" id="ARBA00022443"/>
    </source>
</evidence>
<dbReference type="InterPro" id="IPR036961">
    <property type="entry name" value="Kinesin_motor_dom_sf"/>
</dbReference>
<dbReference type="PRINTS" id="PR00193">
    <property type="entry name" value="MYOSINHEAVY"/>
</dbReference>
<keyword evidence="5 9" id="KW-0518">Myosin</keyword>
<dbReference type="PANTHER" id="PTHR13140:SF729">
    <property type="entry name" value="UNCONVENTIONAL MYOSIN-IE"/>
    <property type="match status" value="1"/>
</dbReference>
<protein>
    <submittedName>
        <fullName evidence="15">Uncharacterized protein</fullName>
    </submittedName>
</protein>
<dbReference type="Gene3D" id="1.20.120.720">
    <property type="entry name" value="Myosin VI head, motor domain, U50 subdomain"/>
    <property type="match status" value="1"/>
</dbReference>
<evidence type="ECO:0000256" key="5">
    <source>
        <dbReference type="ARBA" id="ARBA00023123"/>
    </source>
</evidence>
<accession>A0A915EHN5</accession>
<dbReference type="Gene3D" id="3.40.850.10">
    <property type="entry name" value="Kinesin motor domain"/>
    <property type="match status" value="1"/>
</dbReference>
<organism evidence="14 15">
    <name type="scientific">Ditylenchus dipsaci</name>
    <dbReference type="NCBI Taxonomy" id="166011"/>
    <lineage>
        <taxon>Eukaryota</taxon>
        <taxon>Metazoa</taxon>
        <taxon>Ecdysozoa</taxon>
        <taxon>Nematoda</taxon>
        <taxon>Chromadorea</taxon>
        <taxon>Rhabditida</taxon>
        <taxon>Tylenchina</taxon>
        <taxon>Tylenchomorpha</taxon>
        <taxon>Sphaerularioidea</taxon>
        <taxon>Anguinidae</taxon>
        <taxon>Anguininae</taxon>
        <taxon>Ditylenchus</taxon>
    </lineage>
</organism>
<dbReference type="PANTHER" id="PTHR13140">
    <property type="entry name" value="MYOSIN"/>
    <property type="match status" value="1"/>
</dbReference>
<dbReference type="SUPFAM" id="SSF50044">
    <property type="entry name" value="SH3-domain"/>
    <property type="match status" value="1"/>
</dbReference>
<evidence type="ECO:0000256" key="9">
    <source>
        <dbReference type="PROSITE-ProRule" id="PRU00782"/>
    </source>
</evidence>
<keyword evidence="2 8" id="KW-0728">SH3 domain</keyword>
<dbReference type="GO" id="GO:0005886">
    <property type="term" value="C:plasma membrane"/>
    <property type="evidence" value="ECO:0007669"/>
    <property type="project" value="TreeGrafter"/>
</dbReference>
<dbReference type="GO" id="GO:0016459">
    <property type="term" value="C:myosin complex"/>
    <property type="evidence" value="ECO:0007669"/>
    <property type="project" value="UniProtKB-KW"/>
</dbReference>
<dbReference type="PROSITE" id="PS50002">
    <property type="entry name" value="SH3"/>
    <property type="match status" value="1"/>
</dbReference>
<evidence type="ECO:0000256" key="1">
    <source>
        <dbReference type="ARBA" id="ARBA00008314"/>
    </source>
</evidence>
<feature type="domain" description="SH3" evidence="11">
    <location>
        <begin position="721"/>
        <end position="762"/>
    </location>
</feature>
<dbReference type="GO" id="GO:0005737">
    <property type="term" value="C:cytoplasm"/>
    <property type="evidence" value="ECO:0007669"/>
    <property type="project" value="TreeGrafter"/>
</dbReference>
<keyword evidence="4" id="KW-0067">ATP-binding</keyword>
<dbReference type="Pfam" id="PF00018">
    <property type="entry name" value="SH3_1"/>
    <property type="match status" value="1"/>
</dbReference>
<dbReference type="WBParaSite" id="jg6443">
    <property type="protein sequence ID" value="jg6443"/>
    <property type="gene ID" value="jg6443"/>
</dbReference>
<evidence type="ECO:0000256" key="7">
    <source>
        <dbReference type="ARBA" id="ARBA00023203"/>
    </source>
</evidence>
<keyword evidence="7 9" id="KW-0009">Actin-binding</keyword>
<dbReference type="Pfam" id="PF06017">
    <property type="entry name" value="Myosin_TH1"/>
    <property type="match status" value="1"/>
</dbReference>
<dbReference type="Gene3D" id="1.20.5.4820">
    <property type="match status" value="1"/>
</dbReference>
<dbReference type="PROSITE" id="PS51757">
    <property type="entry name" value="TH1"/>
    <property type="match status" value="1"/>
</dbReference>
<dbReference type="GO" id="GO:0007015">
    <property type="term" value="P:actin filament organization"/>
    <property type="evidence" value="ECO:0007669"/>
    <property type="project" value="TreeGrafter"/>
</dbReference>
<feature type="region of interest" description="Disordered" evidence="10">
    <location>
        <begin position="624"/>
        <end position="678"/>
    </location>
</feature>
<evidence type="ECO:0000256" key="3">
    <source>
        <dbReference type="ARBA" id="ARBA00022741"/>
    </source>
</evidence>
<dbReference type="GO" id="GO:0005524">
    <property type="term" value="F:ATP binding"/>
    <property type="evidence" value="ECO:0007669"/>
    <property type="project" value="UniProtKB-KW"/>
</dbReference>
<dbReference type="GO" id="GO:0005902">
    <property type="term" value="C:microvillus"/>
    <property type="evidence" value="ECO:0007669"/>
    <property type="project" value="TreeGrafter"/>
</dbReference>
<feature type="domain" description="Myosin motor" evidence="12">
    <location>
        <begin position="1"/>
        <end position="431"/>
    </location>
</feature>
<feature type="domain" description="TH1" evidence="13">
    <location>
        <begin position="430"/>
        <end position="623"/>
    </location>
</feature>
<evidence type="ECO:0000259" key="13">
    <source>
        <dbReference type="PROSITE" id="PS51757"/>
    </source>
</evidence>
<evidence type="ECO:0000256" key="6">
    <source>
        <dbReference type="ARBA" id="ARBA00023175"/>
    </source>
</evidence>
<dbReference type="InterPro" id="IPR001452">
    <property type="entry name" value="SH3_domain"/>
</dbReference>
<dbReference type="Proteomes" id="UP000887574">
    <property type="component" value="Unplaced"/>
</dbReference>
<evidence type="ECO:0000256" key="8">
    <source>
        <dbReference type="PROSITE-ProRule" id="PRU00192"/>
    </source>
</evidence>
<name>A0A915EHN5_9BILA</name>
<evidence type="ECO:0000256" key="4">
    <source>
        <dbReference type="ARBA" id="ARBA00022840"/>
    </source>
</evidence>
<dbReference type="GO" id="GO:0051015">
    <property type="term" value="F:actin filament binding"/>
    <property type="evidence" value="ECO:0007669"/>
    <property type="project" value="TreeGrafter"/>
</dbReference>
<keyword evidence="6" id="KW-0505">Motor protein</keyword>
<keyword evidence="14" id="KW-1185">Reference proteome</keyword>
<dbReference type="GO" id="GO:0006897">
    <property type="term" value="P:endocytosis"/>
    <property type="evidence" value="ECO:0007669"/>
    <property type="project" value="TreeGrafter"/>
</dbReference>
<dbReference type="FunFam" id="1.20.58.530:FF:000007">
    <property type="entry name" value="Myosin IE"/>
    <property type="match status" value="1"/>
</dbReference>
<comment type="similarity">
    <text evidence="1 9">Belongs to the TRAFAC class myosin-kinesin ATPase superfamily. Myosin family.</text>
</comment>
<dbReference type="Gene3D" id="1.20.58.530">
    <property type="match status" value="1"/>
</dbReference>